<evidence type="ECO:0000256" key="7">
    <source>
        <dbReference type="ARBA" id="ARBA00022989"/>
    </source>
</evidence>
<comment type="similarity">
    <text evidence="4">Belongs to the TMEM43 family.</text>
</comment>
<reference evidence="12 13" key="1">
    <citation type="submission" date="2014-06" db="EMBL/GenBank/DDBJ databases">
        <authorList>
            <person name="Swart Estienne"/>
        </authorList>
    </citation>
    <scope>NUCLEOTIDE SEQUENCE [LARGE SCALE GENOMIC DNA]</scope>
    <source>
        <strain evidence="12 13">130c</strain>
    </source>
</reference>
<evidence type="ECO:0000256" key="4">
    <source>
        <dbReference type="ARBA" id="ARBA00006627"/>
    </source>
</evidence>
<comment type="subcellular location">
    <subcellularLocation>
        <location evidence="1">Endomembrane system</location>
        <topology evidence="1">Multi-pass membrane protein</topology>
    </subcellularLocation>
    <subcellularLocation>
        <location evidence="3">Endoplasmic reticulum membrane</location>
    </subcellularLocation>
    <subcellularLocation>
        <location evidence="2">Nucleus envelope</location>
    </subcellularLocation>
</comment>
<organism evidence="12 13">
    <name type="scientific">Stylonychia lemnae</name>
    <name type="common">Ciliate</name>
    <dbReference type="NCBI Taxonomy" id="5949"/>
    <lineage>
        <taxon>Eukaryota</taxon>
        <taxon>Sar</taxon>
        <taxon>Alveolata</taxon>
        <taxon>Ciliophora</taxon>
        <taxon>Intramacronucleata</taxon>
        <taxon>Spirotrichea</taxon>
        <taxon>Stichotrichia</taxon>
        <taxon>Sporadotrichida</taxon>
        <taxon>Oxytrichidae</taxon>
        <taxon>Stylonychinae</taxon>
        <taxon>Stylonychia</taxon>
    </lineage>
</organism>
<keyword evidence="9" id="KW-0539">Nucleus</keyword>
<dbReference type="OrthoDB" id="312754at2759"/>
<dbReference type="AlphaFoldDB" id="A0A078B3I3"/>
<evidence type="ECO:0000256" key="5">
    <source>
        <dbReference type="ARBA" id="ARBA00022692"/>
    </source>
</evidence>
<dbReference type="GO" id="GO:0006629">
    <property type="term" value="P:lipid metabolic process"/>
    <property type="evidence" value="ECO:0007669"/>
    <property type="project" value="TreeGrafter"/>
</dbReference>
<proteinExistence type="inferred from homology"/>
<evidence type="ECO:0000256" key="11">
    <source>
        <dbReference type="SAM" id="SignalP"/>
    </source>
</evidence>
<dbReference type="PANTHER" id="PTHR13416">
    <property type="match status" value="1"/>
</dbReference>
<accession>A0A078B3I3</accession>
<dbReference type="PANTHER" id="PTHR13416:SF2">
    <property type="entry name" value="TRANSMEMBRANE PROTEIN 43"/>
    <property type="match status" value="1"/>
</dbReference>
<keyword evidence="7 10" id="KW-1133">Transmembrane helix</keyword>
<feature type="transmembrane region" description="Helical" evidence="10">
    <location>
        <begin position="404"/>
        <end position="428"/>
    </location>
</feature>
<sequence length="481" mass="54211">MRLSLLALLGVTLLAGTSKAVVTQLPSDSMISTKKFLQTSAGSKVASAQITGTTTTSTGKIYTYGGYTYVEDTQNPFAEFIIGVIMITFSFPILWNNERKQVKIAALLKKAEEEAVDVIDYKKPEDTQNFKLLYASGQSKNDSILEDEKFGIQVKNAVKLVRRVEMYQWVEQTERRNNVTEYHYRKEWRSSLLSSGCFRDGSKTNPSSMPFNNHSVYAQKVEFGGYILSQSQLNQFTQLKSVELSDERINIVRDKIHDQVKENGYKEPTRSGEFIFLKKHDHLIPDTDVGDIRIAFDYVPCGDTTIMAQQIVRNNQYTFRQWNPKKSNCPVEESNDPDHETVCLLCACCPCARVVDSCFQSIFKETIEIVDESLINRKELIGKMQSQNDTTTALIRLGGWGLQYLGICLLFSPIIYGLSWIPLVGYLMAGGFKFIVAIFAFVVSVTLTSLTISLAWLYYRPLYGLCLLGVVAIGVSLILFL</sequence>
<evidence type="ECO:0000313" key="12">
    <source>
        <dbReference type="EMBL" id="CDW88063.1"/>
    </source>
</evidence>
<evidence type="ECO:0000256" key="1">
    <source>
        <dbReference type="ARBA" id="ARBA00004127"/>
    </source>
</evidence>
<gene>
    <name evidence="12" type="primary">Contig4529.g4835</name>
    <name evidence="12" type="ORF">STYLEM_17178</name>
</gene>
<name>A0A078B3I3_STYLE</name>
<dbReference type="InParanoid" id="A0A078B3I3"/>
<protein>
    <submittedName>
        <fullName evidence="12">Transmembrane protein 43</fullName>
    </submittedName>
</protein>
<feature type="chain" id="PRO_5001729830" evidence="11">
    <location>
        <begin position="21"/>
        <end position="481"/>
    </location>
</feature>
<evidence type="ECO:0000256" key="9">
    <source>
        <dbReference type="ARBA" id="ARBA00023242"/>
    </source>
</evidence>
<dbReference type="Proteomes" id="UP000039865">
    <property type="component" value="Unassembled WGS sequence"/>
</dbReference>
<dbReference type="Pfam" id="PF07787">
    <property type="entry name" value="TMEM43"/>
    <property type="match status" value="1"/>
</dbReference>
<feature type="transmembrane region" description="Helical" evidence="10">
    <location>
        <begin position="462"/>
        <end position="480"/>
    </location>
</feature>
<keyword evidence="11" id="KW-0732">Signal</keyword>
<dbReference type="OMA" id="NMMALDE"/>
<feature type="transmembrane region" description="Helical" evidence="10">
    <location>
        <begin position="77"/>
        <end position="95"/>
    </location>
</feature>
<keyword evidence="6" id="KW-0256">Endoplasmic reticulum</keyword>
<evidence type="ECO:0000256" key="8">
    <source>
        <dbReference type="ARBA" id="ARBA00023136"/>
    </source>
</evidence>
<dbReference type="GO" id="GO:0005789">
    <property type="term" value="C:endoplasmic reticulum membrane"/>
    <property type="evidence" value="ECO:0007669"/>
    <property type="project" value="UniProtKB-SubCell"/>
</dbReference>
<dbReference type="InterPro" id="IPR012430">
    <property type="entry name" value="TMEM43_fam"/>
</dbReference>
<evidence type="ECO:0000256" key="6">
    <source>
        <dbReference type="ARBA" id="ARBA00022824"/>
    </source>
</evidence>
<keyword evidence="5 10" id="KW-0812">Transmembrane</keyword>
<evidence type="ECO:0000256" key="3">
    <source>
        <dbReference type="ARBA" id="ARBA00004586"/>
    </source>
</evidence>
<keyword evidence="8 10" id="KW-0472">Membrane</keyword>
<dbReference type="GO" id="GO:0071763">
    <property type="term" value="P:nuclear membrane organization"/>
    <property type="evidence" value="ECO:0007669"/>
    <property type="project" value="TreeGrafter"/>
</dbReference>
<feature type="transmembrane region" description="Helical" evidence="10">
    <location>
        <begin position="434"/>
        <end position="457"/>
    </location>
</feature>
<feature type="signal peptide" evidence="11">
    <location>
        <begin position="1"/>
        <end position="20"/>
    </location>
</feature>
<evidence type="ECO:0000256" key="2">
    <source>
        <dbReference type="ARBA" id="ARBA00004259"/>
    </source>
</evidence>
<dbReference type="GO" id="GO:0005637">
    <property type="term" value="C:nuclear inner membrane"/>
    <property type="evidence" value="ECO:0007669"/>
    <property type="project" value="TreeGrafter"/>
</dbReference>
<evidence type="ECO:0000256" key="10">
    <source>
        <dbReference type="SAM" id="Phobius"/>
    </source>
</evidence>
<dbReference type="EMBL" id="CCKQ01016186">
    <property type="protein sequence ID" value="CDW88063.1"/>
    <property type="molecule type" value="Genomic_DNA"/>
</dbReference>
<evidence type="ECO:0000313" key="13">
    <source>
        <dbReference type="Proteomes" id="UP000039865"/>
    </source>
</evidence>
<keyword evidence="13" id="KW-1185">Reference proteome</keyword>